<organism evidence="2 3">
    <name type="scientific">Mya arenaria</name>
    <name type="common">Soft-shell clam</name>
    <dbReference type="NCBI Taxonomy" id="6604"/>
    <lineage>
        <taxon>Eukaryota</taxon>
        <taxon>Metazoa</taxon>
        <taxon>Spiralia</taxon>
        <taxon>Lophotrochozoa</taxon>
        <taxon>Mollusca</taxon>
        <taxon>Bivalvia</taxon>
        <taxon>Autobranchia</taxon>
        <taxon>Heteroconchia</taxon>
        <taxon>Euheterodonta</taxon>
        <taxon>Imparidentia</taxon>
        <taxon>Neoheterodontei</taxon>
        <taxon>Myida</taxon>
        <taxon>Myoidea</taxon>
        <taxon>Myidae</taxon>
        <taxon>Mya</taxon>
    </lineage>
</organism>
<keyword evidence="3" id="KW-1185">Reference proteome</keyword>
<dbReference type="EMBL" id="CP111028">
    <property type="protein sequence ID" value="WAR31527.1"/>
    <property type="molecule type" value="Genomic_DNA"/>
</dbReference>
<dbReference type="PANTHER" id="PTHR19143">
    <property type="entry name" value="FIBRINOGEN/TENASCIN/ANGIOPOEITIN"/>
    <property type="match status" value="1"/>
</dbReference>
<evidence type="ECO:0000313" key="3">
    <source>
        <dbReference type="Proteomes" id="UP001164746"/>
    </source>
</evidence>
<evidence type="ECO:0000259" key="1">
    <source>
        <dbReference type="PROSITE" id="PS51406"/>
    </source>
</evidence>
<dbReference type="SUPFAM" id="SSF56496">
    <property type="entry name" value="Fibrinogen C-terminal domain-like"/>
    <property type="match status" value="1"/>
</dbReference>
<dbReference type="SMART" id="SM00186">
    <property type="entry name" value="FBG"/>
    <property type="match status" value="1"/>
</dbReference>
<feature type="domain" description="Fibrinogen C-terminal" evidence="1">
    <location>
        <begin position="97"/>
        <end position="313"/>
    </location>
</feature>
<protein>
    <submittedName>
        <fullName evidence="2">MFAP4-like protein</fullName>
    </submittedName>
</protein>
<dbReference type="PROSITE" id="PS51406">
    <property type="entry name" value="FIBRINOGEN_C_2"/>
    <property type="match status" value="1"/>
</dbReference>
<sequence>WITKENECDVNIAIIITQPEEINILNSTTASSVISCSNWCCGLIASSFIYKVSTKACECCNETSTAFTEDPSKASGIYYGQKRNGIQISKDGGFLRRHVTPERLDCQALYEEGFMTGGVYAIRPPGGDVTDTWCDMEDGGWTVISLRRDGSEDFNRGWEQYVAGFGNRTGEFWLGLENIHRLTLLNTSVRVYVDSLGDKSPSAVNAIYSTFVVNDESTNYRLEIGGFTGNCGDSMAYHNGMQFTTFDNDNDRSSVNCAVKFTGGNWFKACHEAHPNGLYLGGAHDQDGKGLSWNTCWKHNYSARIFINKIKRN</sequence>
<dbReference type="InterPro" id="IPR014716">
    <property type="entry name" value="Fibrinogen_a/b/g_C_1"/>
</dbReference>
<dbReference type="Gene3D" id="3.90.215.10">
    <property type="entry name" value="Gamma Fibrinogen, chain A, domain 1"/>
    <property type="match status" value="1"/>
</dbReference>
<reference evidence="2" key="1">
    <citation type="submission" date="2022-11" db="EMBL/GenBank/DDBJ databases">
        <title>Centuries of genome instability and evolution in soft-shell clam transmissible cancer (bioRxiv).</title>
        <authorList>
            <person name="Hart S.F.M."/>
            <person name="Yonemitsu M.A."/>
            <person name="Giersch R.M."/>
            <person name="Beal B.F."/>
            <person name="Arriagada G."/>
            <person name="Davis B.W."/>
            <person name="Ostrander E.A."/>
            <person name="Goff S.P."/>
            <person name="Metzger M.J."/>
        </authorList>
    </citation>
    <scope>NUCLEOTIDE SEQUENCE</scope>
    <source>
        <strain evidence="2">MELC-2E11</strain>
        <tissue evidence="2">Siphon/mantle</tissue>
    </source>
</reference>
<dbReference type="InterPro" id="IPR050373">
    <property type="entry name" value="Fibrinogen_C-term_domain"/>
</dbReference>
<feature type="non-terminal residue" evidence="2">
    <location>
        <position position="1"/>
    </location>
</feature>
<proteinExistence type="predicted"/>
<evidence type="ECO:0000313" key="2">
    <source>
        <dbReference type="EMBL" id="WAR31527.1"/>
    </source>
</evidence>
<name>A0ABY7GDU5_MYAAR</name>
<dbReference type="Pfam" id="PF00147">
    <property type="entry name" value="Fibrinogen_C"/>
    <property type="match status" value="1"/>
</dbReference>
<dbReference type="InterPro" id="IPR036056">
    <property type="entry name" value="Fibrinogen-like_C"/>
</dbReference>
<gene>
    <name evidence="2" type="ORF">MAR_034069</name>
</gene>
<accession>A0ABY7GDU5</accession>
<dbReference type="InterPro" id="IPR002181">
    <property type="entry name" value="Fibrinogen_a/b/g_C_dom"/>
</dbReference>
<dbReference type="CDD" id="cd00087">
    <property type="entry name" value="FReD"/>
    <property type="match status" value="1"/>
</dbReference>
<dbReference type="Proteomes" id="UP001164746">
    <property type="component" value="Chromosome 17"/>
</dbReference>